<dbReference type="AlphaFoldDB" id="A0AAV5VFD0"/>
<dbReference type="Proteomes" id="UP001432322">
    <property type="component" value="Unassembled WGS sequence"/>
</dbReference>
<reference evidence="1" key="1">
    <citation type="submission" date="2023-10" db="EMBL/GenBank/DDBJ databases">
        <title>Genome assembly of Pristionchus species.</title>
        <authorList>
            <person name="Yoshida K."/>
            <person name="Sommer R.J."/>
        </authorList>
    </citation>
    <scope>NUCLEOTIDE SEQUENCE</scope>
    <source>
        <strain evidence="1">RS5133</strain>
    </source>
</reference>
<name>A0AAV5VFD0_9BILA</name>
<evidence type="ECO:0000313" key="2">
    <source>
        <dbReference type="Proteomes" id="UP001432322"/>
    </source>
</evidence>
<sequence length="87" mass="9893">ISSSIFSFSLLSRLDFSCFERGFIIVSLMSLHLHHSHFSSLVFLLFASLLPISSDLFSLRLSSSFSELPEMSPCRCDLCIHIRRPLL</sequence>
<protein>
    <submittedName>
        <fullName evidence="1">Uncharacterized protein</fullName>
    </submittedName>
</protein>
<keyword evidence="2" id="KW-1185">Reference proteome</keyword>
<comment type="caution">
    <text evidence="1">The sequence shown here is derived from an EMBL/GenBank/DDBJ whole genome shotgun (WGS) entry which is preliminary data.</text>
</comment>
<proteinExistence type="predicted"/>
<gene>
    <name evidence="1" type="ORF">PFISCL1PPCAC_9285</name>
</gene>
<dbReference type="EMBL" id="BTSY01000003">
    <property type="protein sequence ID" value="GMT17988.1"/>
    <property type="molecule type" value="Genomic_DNA"/>
</dbReference>
<accession>A0AAV5VFD0</accession>
<organism evidence="1 2">
    <name type="scientific">Pristionchus fissidentatus</name>
    <dbReference type="NCBI Taxonomy" id="1538716"/>
    <lineage>
        <taxon>Eukaryota</taxon>
        <taxon>Metazoa</taxon>
        <taxon>Ecdysozoa</taxon>
        <taxon>Nematoda</taxon>
        <taxon>Chromadorea</taxon>
        <taxon>Rhabditida</taxon>
        <taxon>Rhabditina</taxon>
        <taxon>Diplogasteromorpha</taxon>
        <taxon>Diplogasteroidea</taxon>
        <taxon>Neodiplogasteridae</taxon>
        <taxon>Pristionchus</taxon>
    </lineage>
</organism>
<feature type="non-terminal residue" evidence="1">
    <location>
        <position position="1"/>
    </location>
</feature>
<evidence type="ECO:0000313" key="1">
    <source>
        <dbReference type="EMBL" id="GMT17988.1"/>
    </source>
</evidence>